<keyword evidence="3" id="KW-1185">Reference proteome</keyword>
<dbReference type="InterPro" id="IPR006597">
    <property type="entry name" value="Sel1-like"/>
</dbReference>
<dbReference type="SMART" id="SM00671">
    <property type="entry name" value="SEL1"/>
    <property type="match status" value="5"/>
</dbReference>
<dbReference type="Pfam" id="PF13181">
    <property type="entry name" value="TPR_8"/>
    <property type="match status" value="2"/>
</dbReference>
<dbReference type="Proteomes" id="UP000000845">
    <property type="component" value="Chromosome"/>
</dbReference>
<reference evidence="2 3" key="2">
    <citation type="journal article" date="2010" name="Stand. Genomic Sci.">
        <title>Complete genome sequence of Sebaldella termitidis type strain (NCTC 11300).</title>
        <authorList>
            <person name="Harmon-Smith M."/>
            <person name="Celia L."/>
            <person name="Chertkov O."/>
            <person name="Lapidus A."/>
            <person name="Copeland A."/>
            <person name="Glavina Del Rio T."/>
            <person name="Nolan M."/>
            <person name="Lucas S."/>
            <person name="Tice H."/>
            <person name="Cheng J.F."/>
            <person name="Han C."/>
            <person name="Detter J.C."/>
            <person name="Bruce D."/>
            <person name="Goodwin L."/>
            <person name="Pitluck S."/>
            <person name="Pati A."/>
            <person name="Liolios K."/>
            <person name="Ivanova N."/>
            <person name="Mavromatis K."/>
            <person name="Mikhailova N."/>
            <person name="Chen A."/>
            <person name="Palaniappan K."/>
            <person name="Land M."/>
            <person name="Hauser L."/>
            <person name="Chang Y.J."/>
            <person name="Jeffries C.D."/>
            <person name="Brettin T."/>
            <person name="Goker M."/>
            <person name="Beck B."/>
            <person name="Bristow J."/>
            <person name="Eisen J.A."/>
            <person name="Markowitz V."/>
            <person name="Hugenholtz P."/>
            <person name="Kyrpides N.C."/>
            <person name="Klenk H.P."/>
            <person name="Chen F."/>
        </authorList>
    </citation>
    <scope>NUCLEOTIDE SEQUENCE [LARGE SCALE GENOMIC DNA]</scope>
    <source>
        <strain evidence="3">ATCC 33386 / NCTC 11300</strain>
    </source>
</reference>
<evidence type="ECO:0000313" key="3">
    <source>
        <dbReference type="Proteomes" id="UP000000845"/>
    </source>
</evidence>
<feature type="region of interest" description="Disordered" evidence="1">
    <location>
        <begin position="286"/>
        <end position="363"/>
    </location>
</feature>
<dbReference type="InterPro" id="IPR050767">
    <property type="entry name" value="Sel1_AlgK"/>
</dbReference>
<dbReference type="Gene3D" id="1.25.40.10">
    <property type="entry name" value="Tetratricopeptide repeat domain"/>
    <property type="match status" value="1"/>
</dbReference>
<protein>
    <submittedName>
        <fullName evidence="2">Sel1 domain protein repeat-containing protein</fullName>
    </submittedName>
</protein>
<sequence length="363" mass="40426">MKRILILFSLLLVLSCGEKKNKDNTEQKKDAAATENINNGNEITALGQSMIDDGKMDSEQNVDQAKIEQAKEAAKNGDVQAMLALSAFYYQSNEKEESKKWLEMAAEKGNNDAIRNLAIINREMGNEKEYLKWSEKYALNTNDKNMLAAIGGTYMNNKNLSEAKRWFERAYNAGEKRVDINIAQINANQNNMSEALKWYKRAAARGEKDANRGIGLIYFNQNRNTEAREYLKKAYNSGMKELSMPIAITYHKQNNMEEAKKWYAIAAANGDKDAKKNLAILNSAGSAKTNASNDPLFNSPIDKAPSLTGGTPNKTKTPTDDTNSTNIVKNGNNQNQGVTVDYTPQDKKSGNSDPNDMFNVDTN</sequence>
<gene>
    <name evidence="2" type="ordered locus">Sterm_2272</name>
</gene>
<accession>D1AKL0</accession>
<proteinExistence type="predicted"/>
<feature type="compositionally biased region" description="Polar residues" evidence="1">
    <location>
        <begin position="324"/>
        <end position="338"/>
    </location>
</feature>
<dbReference type="SUPFAM" id="SSF81901">
    <property type="entry name" value="HCP-like"/>
    <property type="match status" value="1"/>
</dbReference>
<feature type="compositionally biased region" description="Low complexity" evidence="1">
    <location>
        <begin position="308"/>
        <end position="323"/>
    </location>
</feature>
<feature type="compositionally biased region" description="Polar residues" evidence="1">
    <location>
        <begin position="286"/>
        <end position="296"/>
    </location>
</feature>
<dbReference type="PROSITE" id="PS51257">
    <property type="entry name" value="PROKAR_LIPOPROTEIN"/>
    <property type="match status" value="1"/>
</dbReference>
<evidence type="ECO:0000256" key="1">
    <source>
        <dbReference type="SAM" id="MobiDB-lite"/>
    </source>
</evidence>
<reference evidence="3" key="1">
    <citation type="submission" date="2009-09" db="EMBL/GenBank/DDBJ databases">
        <title>The complete chromosome of Sebaldella termitidis ATCC 33386.</title>
        <authorList>
            <consortium name="US DOE Joint Genome Institute (JGI-PGF)"/>
            <person name="Lucas S."/>
            <person name="Copeland A."/>
            <person name="Lapidus A."/>
            <person name="Glavina del Rio T."/>
            <person name="Dalin E."/>
            <person name="Tice H."/>
            <person name="Bruce D."/>
            <person name="Goodwin L."/>
            <person name="Pitluck S."/>
            <person name="Kyrpides N."/>
            <person name="Mavromatis K."/>
            <person name="Ivanova N."/>
            <person name="Mikhailova N."/>
            <person name="Sims D."/>
            <person name="Meincke L."/>
            <person name="Brettin T."/>
            <person name="Detter J.C."/>
            <person name="Han C."/>
            <person name="Larimer F."/>
            <person name="Land M."/>
            <person name="Hauser L."/>
            <person name="Markowitz V."/>
            <person name="Cheng J.F."/>
            <person name="Hugenholtz P."/>
            <person name="Woyke T."/>
            <person name="Wu D."/>
            <person name="Eisen J.A."/>
        </authorList>
    </citation>
    <scope>NUCLEOTIDE SEQUENCE [LARGE SCALE GENOMIC DNA]</scope>
    <source>
        <strain evidence="3">ATCC 33386 / NCTC 11300</strain>
    </source>
</reference>
<dbReference type="GO" id="GO:0036503">
    <property type="term" value="P:ERAD pathway"/>
    <property type="evidence" value="ECO:0007669"/>
    <property type="project" value="TreeGrafter"/>
</dbReference>
<name>D1AKL0_SEBTE</name>
<dbReference type="HOGENOM" id="CLU_049433_0_0_0"/>
<dbReference type="PANTHER" id="PTHR11102">
    <property type="entry name" value="SEL-1-LIKE PROTEIN"/>
    <property type="match status" value="1"/>
</dbReference>
<dbReference type="eggNOG" id="COG0790">
    <property type="taxonomic scope" value="Bacteria"/>
</dbReference>
<dbReference type="InterPro" id="IPR011990">
    <property type="entry name" value="TPR-like_helical_dom_sf"/>
</dbReference>
<evidence type="ECO:0000313" key="2">
    <source>
        <dbReference type="EMBL" id="ACZ09126.1"/>
    </source>
</evidence>
<dbReference type="EMBL" id="CP001739">
    <property type="protein sequence ID" value="ACZ09126.1"/>
    <property type="molecule type" value="Genomic_DNA"/>
</dbReference>
<organism evidence="2 3">
    <name type="scientific">Sebaldella termitidis (strain ATCC 33386 / NCTC 11300)</name>
    <dbReference type="NCBI Taxonomy" id="526218"/>
    <lineage>
        <taxon>Bacteria</taxon>
        <taxon>Fusobacteriati</taxon>
        <taxon>Fusobacteriota</taxon>
        <taxon>Fusobacteriia</taxon>
        <taxon>Fusobacteriales</taxon>
        <taxon>Leptotrichiaceae</taxon>
        <taxon>Sebaldella</taxon>
    </lineage>
</organism>
<dbReference type="Pfam" id="PF08238">
    <property type="entry name" value="Sel1"/>
    <property type="match status" value="3"/>
</dbReference>
<dbReference type="KEGG" id="str:Sterm_2272"/>
<dbReference type="RefSeq" id="WP_012861720.1">
    <property type="nucleotide sequence ID" value="NC_013517.1"/>
</dbReference>
<dbReference type="STRING" id="526218.Sterm_2272"/>
<dbReference type="AlphaFoldDB" id="D1AKL0"/>
<dbReference type="InterPro" id="IPR019734">
    <property type="entry name" value="TPR_rpt"/>
</dbReference>
<dbReference type="PANTHER" id="PTHR11102:SF147">
    <property type="entry name" value="SEL1L ADAPTOR SUBUNIT OF ERAD E3 UBIQUITIN LIGASE"/>
    <property type="match status" value="1"/>
</dbReference>